<evidence type="ECO:0008006" key="2">
    <source>
        <dbReference type="Google" id="ProtNLM"/>
    </source>
</evidence>
<sequence>MLSVDKITSLLPFARNKSSRELLMRMYLMQYIEPPVIPNVIFCLDAHPHANALLDFRFDVTGIKKMGYLLGIPATIITPAGSRICRDEAMCILLSRLTFPRHYHGMALMFGRSRAQLGDVFLYLVHDIYDRWDPIVFLNRGLLRSRMTRYCAAIARKGSPLDCVFGFINGTK</sequence>
<organism evidence="1">
    <name type="scientific">Aphanomyces invadans</name>
    <dbReference type="NCBI Taxonomy" id="157072"/>
    <lineage>
        <taxon>Eukaryota</taxon>
        <taxon>Sar</taxon>
        <taxon>Stramenopiles</taxon>
        <taxon>Oomycota</taxon>
        <taxon>Saprolegniomycetes</taxon>
        <taxon>Saprolegniales</taxon>
        <taxon>Verrucalvaceae</taxon>
        <taxon>Aphanomyces</taxon>
    </lineage>
</organism>
<dbReference type="EMBL" id="KI914134">
    <property type="protein sequence ID" value="ETV90046.1"/>
    <property type="molecule type" value="Genomic_DNA"/>
</dbReference>
<reference evidence="1" key="1">
    <citation type="submission" date="2013-12" db="EMBL/GenBank/DDBJ databases">
        <title>The Genome Sequence of Aphanomyces invadans NJM9701.</title>
        <authorList>
            <consortium name="The Broad Institute Genomics Platform"/>
            <person name="Russ C."/>
            <person name="Tyler B."/>
            <person name="van West P."/>
            <person name="Dieguez-Uribeondo J."/>
            <person name="Young S.K."/>
            <person name="Zeng Q."/>
            <person name="Gargeya S."/>
            <person name="Fitzgerald M."/>
            <person name="Abouelleil A."/>
            <person name="Alvarado L."/>
            <person name="Chapman S.B."/>
            <person name="Gainer-Dewar J."/>
            <person name="Goldberg J."/>
            <person name="Griggs A."/>
            <person name="Gujja S."/>
            <person name="Hansen M."/>
            <person name="Howarth C."/>
            <person name="Imamovic A."/>
            <person name="Ireland A."/>
            <person name="Larimer J."/>
            <person name="McCowan C."/>
            <person name="Murphy C."/>
            <person name="Pearson M."/>
            <person name="Poon T.W."/>
            <person name="Priest M."/>
            <person name="Roberts A."/>
            <person name="Saif S."/>
            <person name="Shea T."/>
            <person name="Sykes S."/>
            <person name="Wortman J."/>
            <person name="Nusbaum C."/>
            <person name="Birren B."/>
        </authorList>
    </citation>
    <scope>NUCLEOTIDE SEQUENCE [LARGE SCALE GENOMIC DNA]</scope>
    <source>
        <strain evidence="1">NJM9701</strain>
    </source>
</reference>
<dbReference type="RefSeq" id="XP_008881323.1">
    <property type="nucleotide sequence ID" value="XM_008883101.1"/>
</dbReference>
<name>A0A024T8U1_9STRA</name>
<feature type="non-terminal residue" evidence="1">
    <location>
        <position position="172"/>
    </location>
</feature>
<accession>A0A024T8U1</accession>
<dbReference type="VEuPathDB" id="FungiDB:H310_15124"/>
<proteinExistence type="predicted"/>
<dbReference type="AlphaFoldDB" id="A0A024T8U1"/>
<protein>
    <recommendedName>
        <fullName evidence="2">DDE Tnp4 domain-containing protein</fullName>
    </recommendedName>
</protein>
<dbReference type="GeneID" id="20092174"/>
<evidence type="ECO:0000313" key="1">
    <source>
        <dbReference type="EMBL" id="ETV90046.1"/>
    </source>
</evidence>
<dbReference type="STRING" id="157072.A0A024T8U1"/>
<dbReference type="OrthoDB" id="78283at2759"/>
<gene>
    <name evidence="1" type="ORF">H310_15124</name>
</gene>